<dbReference type="InterPro" id="IPR036179">
    <property type="entry name" value="Ig-like_dom_sf"/>
</dbReference>
<dbReference type="OrthoDB" id="10012075at2759"/>
<dbReference type="Pfam" id="PF07686">
    <property type="entry name" value="V-set"/>
    <property type="match status" value="1"/>
</dbReference>
<dbReference type="GO" id="GO:0033691">
    <property type="term" value="F:sialic acid binding"/>
    <property type="evidence" value="ECO:0007669"/>
    <property type="project" value="TreeGrafter"/>
</dbReference>
<dbReference type="AlphaFoldDB" id="A0A6I9PM32"/>
<dbReference type="InterPro" id="IPR051036">
    <property type="entry name" value="SIGLEC"/>
</dbReference>
<feature type="domain" description="Immunoglobulin" evidence="6">
    <location>
        <begin position="41"/>
        <end position="158"/>
    </location>
</feature>
<evidence type="ECO:0000313" key="8">
    <source>
        <dbReference type="RefSeq" id="XP_010788705.1"/>
    </source>
</evidence>
<feature type="chain" id="PRO_5026981638" evidence="5">
    <location>
        <begin position="19"/>
        <end position="166"/>
    </location>
</feature>
<keyword evidence="7" id="KW-1185">Reference proteome</keyword>
<organism evidence="7 8">
    <name type="scientific">Notothenia coriiceps</name>
    <name type="common">black rockcod</name>
    <dbReference type="NCBI Taxonomy" id="8208"/>
    <lineage>
        <taxon>Eukaryota</taxon>
        <taxon>Metazoa</taxon>
        <taxon>Chordata</taxon>
        <taxon>Craniata</taxon>
        <taxon>Vertebrata</taxon>
        <taxon>Euteleostomi</taxon>
        <taxon>Actinopterygii</taxon>
        <taxon>Neopterygii</taxon>
        <taxon>Teleostei</taxon>
        <taxon>Neoteleostei</taxon>
        <taxon>Acanthomorphata</taxon>
        <taxon>Eupercaria</taxon>
        <taxon>Perciformes</taxon>
        <taxon>Notothenioidei</taxon>
        <taxon>Nototheniidae</taxon>
        <taxon>Notothenia</taxon>
    </lineage>
</organism>
<dbReference type="InterPro" id="IPR003599">
    <property type="entry name" value="Ig_sub"/>
</dbReference>
<protein>
    <submittedName>
        <fullName evidence="8">Myeloid cell surface antigen CD33-like</fullName>
    </submittedName>
</protein>
<evidence type="ECO:0000256" key="3">
    <source>
        <dbReference type="ARBA" id="ARBA00022989"/>
    </source>
</evidence>
<name>A0A6I9PM32_9TELE</name>
<keyword evidence="2" id="KW-0812">Transmembrane</keyword>
<keyword evidence="4" id="KW-0472">Membrane</keyword>
<keyword evidence="5" id="KW-0732">Signal</keyword>
<dbReference type="Proteomes" id="UP000504611">
    <property type="component" value="Unplaced"/>
</dbReference>
<dbReference type="GO" id="GO:0007155">
    <property type="term" value="P:cell adhesion"/>
    <property type="evidence" value="ECO:0007669"/>
    <property type="project" value="TreeGrafter"/>
</dbReference>
<gene>
    <name evidence="8" type="primary">LOC104962019</name>
</gene>
<evidence type="ECO:0000256" key="4">
    <source>
        <dbReference type="ARBA" id="ARBA00023136"/>
    </source>
</evidence>
<dbReference type="RefSeq" id="XP_010788705.1">
    <property type="nucleotide sequence ID" value="XM_010790403.1"/>
</dbReference>
<dbReference type="PANTHER" id="PTHR12035:SF128">
    <property type="entry name" value="BRANCHED CHAIN KETO ACID DEHYDROGENASE E1 SUBUNIT BETA,-LIKE-RELATED"/>
    <property type="match status" value="1"/>
</dbReference>
<evidence type="ECO:0000256" key="5">
    <source>
        <dbReference type="SAM" id="SignalP"/>
    </source>
</evidence>
<dbReference type="InterPro" id="IPR013106">
    <property type="entry name" value="Ig_V-set"/>
</dbReference>
<evidence type="ECO:0000313" key="7">
    <source>
        <dbReference type="Proteomes" id="UP000504611"/>
    </source>
</evidence>
<evidence type="ECO:0000256" key="2">
    <source>
        <dbReference type="ARBA" id="ARBA00022692"/>
    </source>
</evidence>
<dbReference type="PANTHER" id="PTHR12035">
    <property type="entry name" value="SIALIC ACID BINDING IMMUNOGLOBULIN-LIKE LECTIN"/>
    <property type="match status" value="1"/>
</dbReference>
<dbReference type="Gene3D" id="2.60.40.10">
    <property type="entry name" value="Immunoglobulins"/>
    <property type="match status" value="1"/>
</dbReference>
<proteinExistence type="predicted"/>
<dbReference type="InterPro" id="IPR013783">
    <property type="entry name" value="Ig-like_fold"/>
</dbReference>
<dbReference type="GO" id="GO:0005886">
    <property type="term" value="C:plasma membrane"/>
    <property type="evidence" value="ECO:0007669"/>
    <property type="project" value="TreeGrafter"/>
</dbReference>
<reference evidence="8" key="1">
    <citation type="submission" date="2025-08" db="UniProtKB">
        <authorList>
            <consortium name="RefSeq"/>
        </authorList>
    </citation>
    <scope>IDENTIFICATION</scope>
    <source>
        <tissue evidence="8">Muscle</tissue>
    </source>
</reference>
<dbReference type="SMART" id="SM00409">
    <property type="entry name" value="IG"/>
    <property type="match status" value="1"/>
</dbReference>
<accession>A0A6I9PM32</accession>
<feature type="signal peptide" evidence="5">
    <location>
        <begin position="1"/>
        <end position="18"/>
    </location>
</feature>
<dbReference type="GeneID" id="104962019"/>
<keyword evidence="3" id="KW-1133">Transmembrane helix</keyword>
<dbReference type="KEGG" id="ncc:104962019"/>
<dbReference type="SUPFAM" id="SSF48726">
    <property type="entry name" value="Immunoglobulin"/>
    <property type="match status" value="1"/>
</dbReference>
<evidence type="ECO:0000256" key="1">
    <source>
        <dbReference type="ARBA" id="ARBA00004167"/>
    </source>
</evidence>
<sequence>MFVLICATLLFSVRGIHAETGASVWGRQYCEAGTFCITLGVADITAEAGLCVVIPCSFSTPAAFKPKHIVWYKCKTSNQRCGDSDMIFHTNKHSTKVQSLFKGRVSLLQPDVSQGNCSIFINDLTESDSGAYQLRVNGLLDGISDGFTYSERAVLSVKGMESYNKY</sequence>
<comment type="subcellular location">
    <subcellularLocation>
        <location evidence="1">Membrane</location>
        <topology evidence="1">Single-pass membrane protein</topology>
    </subcellularLocation>
</comment>
<evidence type="ECO:0000259" key="6">
    <source>
        <dbReference type="SMART" id="SM00409"/>
    </source>
</evidence>